<comment type="caution">
    <text evidence="1">The sequence shown here is derived from an EMBL/GenBank/DDBJ whole genome shotgun (WGS) entry which is preliminary data.</text>
</comment>
<dbReference type="Proteomes" id="UP000298663">
    <property type="component" value="Unassembled WGS sequence"/>
</dbReference>
<dbReference type="AlphaFoldDB" id="A0A4U5MD14"/>
<accession>A0A4U5MD14</accession>
<reference evidence="1 2" key="1">
    <citation type="journal article" date="2015" name="Genome Biol.">
        <title>Comparative genomics of Steinernema reveals deeply conserved gene regulatory networks.</title>
        <authorList>
            <person name="Dillman A.R."/>
            <person name="Macchietto M."/>
            <person name="Porter C.F."/>
            <person name="Rogers A."/>
            <person name="Williams B."/>
            <person name="Antoshechkin I."/>
            <person name="Lee M.M."/>
            <person name="Goodwin Z."/>
            <person name="Lu X."/>
            <person name="Lewis E.E."/>
            <person name="Goodrich-Blair H."/>
            <person name="Stock S.P."/>
            <person name="Adams B.J."/>
            <person name="Sternberg P.W."/>
            <person name="Mortazavi A."/>
        </authorList>
    </citation>
    <scope>NUCLEOTIDE SEQUENCE [LARGE SCALE GENOMIC DNA]</scope>
    <source>
        <strain evidence="1 2">ALL</strain>
    </source>
</reference>
<organism evidence="1 2">
    <name type="scientific">Steinernema carpocapsae</name>
    <name type="common">Entomopathogenic nematode</name>
    <dbReference type="NCBI Taxonomy" id="34508"/>
    <lineage>
        <taxon>Eukaryota</taxon>
        <taxon>Metazoa</taxon>
        <taxon>Ecdysozoa</taxon>
        <taxon>Nematoda</taxon>
        <taxon>Chromadorea</taxon>
        <taxon>Rhabditida</taxon>
        <taxon>Tylenchina</taxon>
        <taxon>Panagrolaimomorpha</taxon>
        <taxon>Strongyloidoidea</taxon>
        <taxon>Steinernematidae</taxon>
        <taxon>Steinernema</taxon>
    </lineage>
</organism>
<keyword evidence="2" id="KW-1185">Reference proteome</keyword>
<protein>
    <submittedName>
        <fullName evidence="1">Uncharacterized protein</fullName>
    </submittedName>
</protein>
<reference evidence="1 2" key="2">
    <citation type="journal article" date="2019" name="G3 (Bethesda)">
        <title>Hybrid Assembly of the Genome of the Entomopathogenic Nematode Steinernema carpocapsae Identifies the X-Chromosome.</title>
        <authorList>
            <person name="Serra L."/>
            <person name="Macchietto M."/>
            <person name="Macias-Munoz A."/>
            <person name="McGill C.J."/>
            <person name="Rodriguez I.M."/>
            <person name="Rodriguez B."/>
            <person name="Murad R."/>
            <person name="Mortazavi A."/>
        </authorList>
    </citation>
    <scope>NUCLEOTIDE SEQUENCE [LARGE SCALE GENOMIC DNA]</scope>
    <source>
        <strain evidence="1 2">ALL</strain>
    </source>
</reference>
<proteinExistence type="predicted"/>
<name>A0A4U5MD14_STECR</name>
<evidence type="ECO:0000313" key="2">
    <source>
        <dbReference type="Proteomes" id="UP000298663"/>
    </source>
</evidence>
<evidence type="ECO:0000313" key="1">
    <source>
        <dbReference type="EMBL" id="TKR67019.1"/>
    </source>
</evidence>
<gene>
    <name evidence="1" type="ORF">L596_023234</name>
</gene>
<sequence>MTPNEALKYAHGNPVDIEPCQMAVNRDSRFQMRLLLVTIVLLGFARARPTDMPFFRPTTDGFALPELQPGLSEHEKLHAAMQGCYYVFRKSYLDPKKVDEYLEYVDDEYLKTITDLVQTETRGEEVGFQFFGALLVAFNQPLLAPTIVTHCGLHYYPAAFSRYMTAYRALKEGAKALSVRSQIFVSMLVDGWFWEISGGKRIFDLNKEFEKLSADEQRKFVDFAHKIGLMKNGTIVL</sequence>
<dbReference type="EMBL" id="AZBU02000008">
    <property type="protein sequence ID" value="TKR67019.1"/>
    <property type="molecule type" value="Genomic_DNA"/>
</dbReference>